<dbReference type="OrthoDB" id="9803238at2"/>
<accession>A0A143BGI8</accession>
<dbReference type="GO" id="GO:0016628">
    <property type="term" value="F:oxidoreductase activity, acting on the CH-CH group of donors, NAD or NADP as acceptor"/>
    <property type="evidence" value="ECO:0007669"/>
    <property type="project" value="InterPro"/>
</dbReference>
<dbReference type="SUPFAM" id="SSF51735">
    <property type="entry name" value="NAD(P)-binding Rossmann-fold domains"/>
    <property type="match status" value="1"/>
</dbReference>
<feature type="domain" description="UDP-glucose/GDP-mannose dehydrogenase C-terminal" evidence="4">
    <location>
        <begin position="339"/>
        <end position="435"/>
    </location>
</feature>
<dbReference type="InterPro" id="IPR036291">
    <property type="entry name" value="NAD(P)-bd_dom_sf"/>
</dbReference>
<evidence type="ECO:0000256" key="1">
    <source>
        <dbReference type="ARBA" id="ARBA00023002"/>
    </source>
</evidence>
<dbReference type="Pfam" id="PF03721">
    <property type="entry name" value="UDPG_MGDP_dh_N"/>
    <property type="match status" value="1"/>
</dbReference>
<dbReference type="PIRSF" id="PIRSF500136">
    <property type="entry name" value="UDP_ManNAc_DH"/>
    <property type="match status" value="1"/>
</dbReference>
<dbReference type="EMBL" id="CP011454">
    <property type="protein sequence ID" value="AMW04168.1"/>
    <property type="molecule type" value="Genomic_DNA"/>
</dbReference>
<evidence type="ECO:0000259" key="4">
    <source>
        <dbReference type="SMART" id="SM00984"/>
    </source>
</evidence>
<gene>
    <name evidence="5" type="ORF">GEMMAAP_03625</name>
</gene>
<organism evidence="5 6">
    <name type="scientific">Gemmatimonas phototrophica</name>
    <dbReference type="NCBI Taxonomy" id="1379270"/>
    <lineage>
        <taxon>Bacteria</taxon>
        <taxon>Pseudomonadati</taxon>
        <taxon>Gemmatimonadota</taxon>
        <taxon>Gemmatimonadia</taxon>
        <taxon>Gemmatimonadales</taxon>
        <taxon>Gemmatimonadaceae</taxon>
        <taxon>Gemmatimonas</taxon>
    </lineage>
</organism>
<dbReference type="InterPro" id="IPR014026">
    <property type="entry name" value="UDP-Glc/GDP-Man_DH_dimer"/>
</dbReference>
<dbReference type="PIRSF" id="PIRSF000124">
    <property type="entry name" value="UDPglc_GDPman_dh"/>
    <property type="match status" value="1"/>
</dbReference>
<reference evidence="5 6" key="2">
    <citation type="journal article" date="2016" name="Environ. Microbiol. Rep.">
        <title>Metagenomic evidence for the presence of phototrophic Gemmatimonadetes bacteria in diverse environments.</title>
        <authorList>
            <person name="Zeng Y."/>
            <person name="Baumbach J."/>
            <person name="Barbosa E.G."/>
            <person name="Azevedo V."/>
            <person name="Zhang C."/>
            <person name="Koblizek M."/>
        </authorList>
    </citation>
    <scope>NUCLEOTIDE SEQUENCE [LARGE SCALE GENOMIC DNA]</scope>
    <source>
        <strain evidence="5 6">AP64</strain>
    </source>
</reference>
<dbReference type="NCBIfam" id="TIGR03026">
    <property type="entry name" value="NDP-sugDHase"/>
    <property type="match status" value="1"/>
</dbReference>
<dbReference type="SMART" id="SM00984">
    <property type="entry name" value="UDPG_MGDP_dh_C"/>
    <property type="match status" value="1"/>
</dbReference>
<dbReference type="Pfam" id="PF00984">
    <property type="entry name" value="UDPG_MGDP_dh"/>
    <property type="match status" value="1"/>
</dbReference>
<dbReference type="PANTHER" id="PTHR43491:SF1">
    <property type="entry name" value="UDP-N-ACETYL-D-MANNOSAMINE DEHYDROGENASE"/>
    <property type="match status" value="1"/>
</dbReference>
<dbReference type="InterPro" id="IPR028359">
    <property type="entry name" value="UDP_ManNAc/GlcNAc_DH"/>
</dbReference>
<dbReference type="KEGG" id="gph:GEMMAAP_03625"/>
<dbReference type="STRING" id="1379270.GEMMAAP_03625"/>
<evidence type="ECO:0000256" key="3">
    <source>
        <dbReference type="PIRNR" id="PIRNR000124"/>
    </source>
</evidence>
<dbReference type="GO" id="GO:0000271">
    <property type="term" value="P:polysaccharide biosynthetic process"/>
    <property type="evidence" value="ECO:0007669"/>
    <property type="project" value="InterPro"/>
</dbReference>
<dbReference type="SUPFAM" id="SSF48179">
    <property type="entry name" value="6-phosphogluconate dehydrogenase C-terminal domain-like"/>
    <property type="match status" value="1"/>
</dbReference>
<keyword evidence="6" id="KW-1185">Reference proteome</keyword>
<dbReference type="GO" id="GO:0016616">
    <property type="term" value="F:oxidoreductase activity, acting on the CH-OH group of donors, NAD or NADP as acceptor"/>
    <property type="evidence" value="ECO:0007669"/>
    <property type="project" value="InterPro"/>
</dbReference>
<dbReference type="RefSeq" id="WP_026850192.1">
    <property type="nucleotide sequence ID" value="NZ_CP011454.1"/>
</dbReference>
<sequence>MPQHLTNDRDFSQQLIARIADRSAVIGVIGLGYVGLPLAMEFVQAGFTVIGYDVSQRVVDLLMAGQSHIQDIAGDTVQAAVAQGRFVATTQEDRLRECEAISIAVPTPLSKTRDPDMAFVLSAADAIARQAHPGLCVVLESTTYPGTTRELLQPRLEAQGLTVGRDIFVAFSPERVDPGNPVYHTKNTPKVVGGITPACVEVATALYQSCIDTVVPVSSPEAAELVKLLENTFRAVNIGLVNEIAIVCDKLGVNVWEVIDAAATKPFGFMKFTPGPGIGGHCIPLDPHYLAWKMRTLNYKTRFIDLASEINSHMPEWVVERTAASLNDVSKAVNGSRILVLGVAYKRDIDDVRESPALDIIRLLEQRGAHVEFHDPFIASFREDDGHVRNGVELSDEMLAWADAVVIITDHKAVDYQRVVNQATLIMDTRNVTKGLAPGRARIRGLADSPDGRYERRALPRDR</sequence>
<dbReference type="Gene3D" id="3.40.50.720">
    <property type="entry name" value="NAD(P)-binding Rossmann-like Domain"/>
    <property type="match status" value="2"/>
</dbReference>
<proteinExistence type="inferred from homology"/>
<dbReference type="SUPFAM" id="SSF52413">
    <property type="entry name" value="UDP-glucose/GDP-mannose dehydrogenase C-terminal domain"/>
    <property type="match status" value="1"/>
</dbReference>
<evidence type="ECO:0000313" key="5">
    <source>
        <dbReference type="EMBL" id="AMW04168.1"/>
    </source>
</evidence>
<keyword evidence="2" id="KW-0520">NAD</keyword>
<evidence type="ECO:0000256" key="2">
    <source>
        <dbReference type="ARBA" id="ARBA00023027"/>
    </source>
</evidence>
<dbReference type="GO" id="GO:0051287">
    <property type="term" value="F:NAD binding"/>
    <property type="evidence" value="ECO:0007669"/>
    <property type="project" value="InterPro"/>
</dbReference>
<dbReference type="AlphaFoldDB" id="A0A143BGI8"/>
<dbReference type="InterPro" id="IPR014027">
    <property type="entry name" value="UDP-Glc/GDP-Man_DH_C"/>
</dbReference>
<evidence type="ECO:0000313" key="6">
    <source>
        <dbReference type="Proteomes" id="UP000076404"/>
    </source>
</evidence>
<keyword evidence="1" id="KW-0560">Oxidoreductase</keyword>
<dbReference type="InterPro" id="IPR036220">
    <property type="entry name" value="UDP-Glc/GDP-Man_DH_C_sf"/>
</dbReference>
<name>A0A143BGI8_9BACT</name>
<protein>
    <submittedName>
        <fullName evidence="5">UDP-N-acetyl-D-glucosamine dehydrogenase</fullName>
    </submittedName>
</protein>
<dbReference type="eggNOG" id="COG0677">
    <property type="taxonomic scope" value="Bacteria"/>
</dbReference>
<comment type="similarity">
    <text evidence="3">Belongs to the UDP-glucose/GDP-mannose dehydrogenase family.</text>
</comment>
<dbReference type="InterPro" id="IPR001732">
    <property type="entry name" value="UDP-Glc/GDP-Man_DH_N"/>
</dbReference>
<reference evidence="5 6" key="1">
    <citation type="journal article" date="2014" name="Proc. Natl. Acad. Sci. U.S.A.">
        <title>Functional type 2 photosynthetic reaction centers found in the rare bacterial phylum Gemmatimonadetes.</title>
        <authorList>
            <person name="Zeng Y."/>
            <person name="Feng F."/>
            <person name="Medova H."/>
            <person name="Dean J."/>
            <person name="Koblizek M."/>
        </authorList>
    </citation>
    <scope>NUCLEOTIDE SEQUENCE [LARGE SCALE GENOMIC DNA]</scope>
    <source>
        <strain evidence="5 6">AP64</strain>
    </source>
</reference>
<dbReference type="InterPro" id="IPR017476">
    <property type="entry name" value="UDP-Glc/GDP-Man"/>
</dbReference>
<dbReference type="Pfam" id="PF03720">
    <property type="entry name" value="UDPG_MGDP_dh_C"/>
    <property type="match status" value="1"/>
</dbReference>
<dbReference type="Proteomes" id="UP000076404">
    <property type="component" value="Chromosome"/>
</dbReference>
<dbReference type="InterPro" id="IPR008927">
    <property type="entry name" value="6-PGluconate_DH-like_C_sf"/>
</dbReference>
<dbReference type="PANTHER" id="PTHR43491">
    <property type="entry name" value="UDP-N-ACETYL-D-MANNOSAMINE DEHYDROGENASE"/>
    <property type="match status" value="1"/>
</dbReference>